<dbReference type="EMBL" id="JBJKBG010000007">
    <property type="protein sequence ID" value="KAL3732123.1"/>
    <property type="molecule type" value="Genomic_DNA"/>
</dbReference>
<comment type="caution">
    <text evidence="2">The sequence shown here is derived from an EMBL/GenBank/DDBJ whole genome shotgun (WGS) entry which is preliminary data.</text>
</comment>
<evidence type="ECO:0000313" key="2">
    <source>
        <dbReference type="EMBL" id="KAL3732123.1"/>
    </source>
</evidence>
<feature type="region of interest" description="Disordered" evidence="1">
    <location>
        <begin position="46"/>
        <end position="75"/>
    </location>
</feature>
<protein>
    <submittedName>
        <fullName evidence="2">Uncharacterized protein</fullName>
    </submittedName>
</protein>
<name>A0ABD3JYJ1_EUCGL</name>
<evidence type="ECO:0000313" key="3">
    <source>
        <dbReference type="Proteomes" id="UP001634007"/>
    </source>
</evidence>
<proteinExistence type="predicted"/>
<keyword evidence="3" id="KW-1185">Reference proteome</keyword>
<accession>A0ABD3JYJ1</accession>
<feature type="compositionally biased region" description="Basic residues" evidence="1">
    <location>
        <begin position="9"/>
        <end position="23"/>
    </location>
</feature>
<evidence type="ECO:0000256" key="1">
    <source>
        <dbReference type="SAM" id="MobiDB-lite"/>
    </source>
</evidence>
<dbReference type="Proteomes" id="UP001634007">
    <property type="component" value="Unassembled WGS sequence"/>
</dbReference>
<dbReference type="AlphaFoldDB" id="A0ABD3JYJ1"/>
<feature type="region of interest" description="Disordered" evidence="1">
    <location>
        <begin position="1"/>
        <end position="23"/>
    </location>
</feature>
<gene>
    <name evidence="2" type="ORF">ACJRO7_028892</name>
</gene>
<reference evidence="2 3" key="1">
    <citation type="submission" date="2024-11" db="EMBL/GenBank/DDBJ databases">
        <title>Chromosome-level genome assembly of Eucalyptus globulus Labill. provides insights into its genome evolution.</title>
        <authorList>
            <person name="Li X."/>
        </authorList>
    </citation>
    <scope>NUCLEOTIDE SEQUENCE [LARGE SCALE GENOMIC DNA]</scope>
    <source>
        <strain evidence="2">CL2024</strain>
        <tissue evidence="2">Fresh tender leaves</tissue>
    </source>
</reference>
<sequence>MSNACLPKKSSKKNSKARLPPKRGQIKVGIFRWVVKKAAGIASMAGLGRKSSCVPDKPASATPLQTSTCPPAKQE</sequence>
<organism evidence="2 3">
    <name type="scientific">Eucalyptus globulus</name>
    <name type="common">Tasmanian blue gum</name>
    <dbReference type="NCBI Taxonomy" id="34317"/>
    <lineage>
        <taxon>Eukaryota</taxon>
        <taxon>Viridiplantae</taxon>
        <taxon>Streptophyta</taxon>
        <taxon>Embryophyta</taxon>
        <taxon>Tracheophyta</taxon>
        <taxon>Spermatophyta</taxon>
        <taxon>Magnoliopsida</taxon>
        <taxon>eudicotyledons</taxon>
        <taxon>Gunneridae</taxon>
        <taxon>Pentapetalae</taxon>
        <taxon>rosids</taxon>
        <taxon>malvids</taxon>
        <taxon>Myrtales</taxon>
        <taxon>Myrtaceae</taxon>
        <taxon>Myrtoideae</taxon>
        <taxon>Eucalypteae</taxon>
        <taxon>Eucalyptus</taxon>
    </lineage>
</organism>